<evidence type="ECO:0000313" key="1">
    <source>
        <dbReference type="EMBL" id="SEJ91458.1"/>
    </source>
</evidence>
<name>A0A1H7CP46_9DEIO</name>
<organism evidence="1 2">
    <name type="scientific">Deinococcus reticulitermitis</name>
    <dbReference type="NCBI Taxonomy" id="856736"/>
    <lineage>
        <taxon>Bacteria</taxon>
        <taxon>Thermotogati</taxon>
        <taxon>Deinococcota</taxon>
        <taxon>Deinococci</taxon>
        <taxon>Deinococcales</taxon>
        <taxon>Deinococcaceae</taxon>
        <taxon>Deinococcus</taxon>
    </lineage>
</organism>
<reference evidence="2" key="1">
    <citation type="submission" date="2016-10" db="EMBL/GenBank/DDBJ databases">
        <authorList>
            <person name="Varghese N."/>
            <person name="Submissions S."/>
        </authorList>
    </citation>
    <scope>NUCLEOTIDE SEQUENCE [LARGE SCALE GENOMIC DNA]</scope>
    <source>
        <strain evidence="2">CGMCC 1.10218</strain>
    </source>
</reference>
<sequence length="115" mass="12992">MSIMLNNVGELIRRNNISEEQLLAEGIELSDLRGLVNKSVDSVSFLDAGRIIDALWRVTGKLYTLNDLFGIDYFLTIYGRENRDVFILSDGSWESVLPGKPWGVLRGNLEEDDTQ</sequence>
<dbReference type="RefSeq" id="WP_143068414.1">
    <property type="nucleotide sequence ID" value="NZ_FNZA01000035.1"/>
</dbReference>
<accession>A0A1H7CP46</accession>
<protein>
    <submittedName>
        <fullName evidence="1">Uncharacterized protein</fullName>
    </submittedName>
</protein>
<dbReference type="AlphaFoldDB" id="A0A1H7CP46"/>
<keyword evidence="2" id="KW-1185">Reference proteome</keyword>
<evidence type="ECO:0000313" key="2">
    <source>
        <dbReference type="Proteomes" id="UP000199223"/>
    </source>
</evidence>
<gene>
    <name evidence="1" type="ORF">SAMN04488058_13515</name>
</gene>
<dbReference type="EMBL" id="FNZA01000035">
    <property type="protein sequence ID" value="SEJ91458.1"/>
    <property type="molecule type" value="Genomic_DNA"/>
</dbReference>
<dbReference type="Proteomes" id="UP000199223">
    <property type="component" value="Unassembled WGS sequence"/>
</dbReference>
<dbReference type="STRING" id="856736.SAMN04488058_13515"/>
<proteinExistence type="predicted"/>